<proteinExistence type="predicted"/>
<organism evidence="2 3">
    <name type="scientific">Iris pallida</name>
    <name type="common">Sweet iris</name>
    <dbReference type="NCBI Taxonomy" id="29817"/>
    <lineage>
        <taxon>Eukaryota</taxon>
        <taxon>Viridiplantae</taxon>
        <taxon>Streptophyta</taxon>
        <taxon>Embryophyta</taxon>
        <taxon>Tracheophyta</taxon>
        <taxon>Spermatophyta</taxon>
        <taxon>Magnoliopsida</taxon>
        <taxon>Liliopsida</taxon>
        <taxon>Asparagales</taxon>
        <taxon>Iridaceae</taxon>
        <taxon>Iridoideae</taxon>
        <taxon>Irideae</taxon>
        <taxon>Iris</taxon>
    </lineage>
</organism>
<evidence type="ECO:0000256" key="1">
    <source>
        <dbReference type="SAM" id="MobiDB-lite"/>
    </source>
</evidence>
<reference evidence="2" key="1">
    <citation type="journal article" date="2023" name="GigaByte">
        <title>Genome assembly of the bearded iris, Iris pallida Lam.</title>
        <authorList>
            <person name="Bruccoleri R.E."/>
            <person name="Oakeley E.J."/>
            <person name="Faust A.M.E."/>
            <person name="Altorfer M."/>
            <person name="Dessus-Babus S."/>
            <person name="Burckhardt D."/>
            <person name="Oertli M."/>
            <person name="Naumann U."/>
            <person name="Petersen F."/>
            <person name="Wong J."/>
        </authorList>
    </citation>
    <scope>NUCLEOTIDE SEQUENCE</scope>
    <source>
        <strain evidence="2">GSM-AAB239-AS_SAM_17_03QT</strain>
    </source>
</reference>
<feature type="compositionally biased region" description="Pro residues" evidence="1">
    <location>
        <begin position="7"/>
        <end position="20"/>
    </location>
</feature>
<reference evidence="2" key="2">
    <citation type="submission" date="2023-04" db="EMBL/GenBank/DDBJ databases">
        <authorList>
            <person name="Bruccoleri R.E."/>
            <person name="Oakeley E.J."/>
            <person name="Faust A.-M."/>
            <person name="Dessus-Babus S."/>
            <person name="Altorfer M."/>
            <person name="Burckhardt D."/>
            <person name="Oertli M."/>
            <person name="Naumann U."/>
            <person name="Petersen F."/>
            <person name="Wong J."/>
        </authorList>
    </citation>
    <scope>NUCLEOTIDE SEQUENCE</scope>
    <source>
        <strain evidence="2">GSM-AAB239-AS_SAM_17_03QT</strain>
        <tissue evidence="2">Leaf</tissue>
    </source>
</reference>
<keyword evidence="3" id="KW-1185">Reference proteome</keyword>
<feature type="region of interest" description="Disordered" evidence="1">
    <location>
        <begin position="1"/>
        <end position="25"/>
    </location>
</feature>
<name>A0AAX6FJD1_IRIPA</name>
<dbReference type="Gene3D" id="1.20.1170.10">
    <property type="match status" value="1"/>
</dbReference>
<evidence type="ECO:0000313" key="2">
    <source>
        <dbReference type="EMBL" id="KAJ6816547.1"/>
    </source>
</evidence>
<dbReference type="PANTHER" id="PTHR34681">
    <property type="entry name" value="UVEAL AUTOANTIGEN WITH COILED-COIL/ANKYRIN"/>
    <property type="match status" value="1"/>
</dbReference>
<evidence type="ECO:0000313" key="3">
    <source>
        <dbReference type="Proteomes" id="UP001140949"/>
    </source>
</evidence>
<gene>
    <name evidence="2" type="ORF">M6B38_414595</name>
</gene>
<comment type="caution">
    <text evidence="2">The sequence shown here is derived from an EMBL/GenBank/DDBJ whole genome shotgun (WGS) entry which is preliminary data.</text>
</comment>
<feature type="region of interest" description="Disordered" evidence="1">
    <location>
        <begin position="99"/>
        <end position="153"/>
    </location>
</feature>
<dbReference type="EMBL" id="JANAVB010028196">
    <property type="protein sequence ID" value="KAJ6816547.1"/>
    <property type="molecule type" value="Genomic_DNA"/>
</dbReference>
<feature type="compositionally biased region" description="Polar residues" evidence="1">
    <location>
        <begin position="99"/>
        <end position="108"/>
    </location>
</feature>
<accession>A0AAX6FJD1</accession>
<protein>
    <submittedName>
        <fullName evidence="2">CAP-Gly domain-containing linker protein 1</fullName>
    </submittedName>
</protein>
<feature type="compositionally biased region" description="Basic and acidic residues" evidence="1">
    <location>
        <begin position="117"/>
        <end position="137"/>
    </location>
</feature>
<sequence>MANLEATPPPPEPSLRPPSPNKNDPQLIQARVEELNESQSELLTRLQGLKTDLQGWRTTIDTHLKTYKDELSELKTRLHTELEQLTTDFQELKTTLQKQQEDVTTSLKNLGLQDAPRASEESEMKNKEQDTEKEHASLSDGAGETKPADECST</sequence>
<dbReference type="Proteomes" id="UP001140949">
    <property type="component" value="Unassembled WGS sequence"/>
</dbReference>
<dbReference type="AlphaFoldDB" id="A0AAX6FJD1"/>
<dbReference type="PANTHER" id="PTHR34681:SF2">
    <property type="entry name" value="UVEAL AUTOANTIGEN WITH COILED-COIL_ANKYRIN"/>
    <property type="match status" value="1"/>
</dbReference>